<protein>
    <submittedName>
        <fullName evidence="1">Uncharacterized protein</fullName>
    </submittedName>
</protein>
<reference evidence="1" key="1">
    <citation type="submission" date="2024-09" db="EMBL/GenBank/DDBJ databases">
        <title>Draft Genome Sequences of Neofusicoccum parvum.</title>
        <authorList>
            <person name="Ashida A."/>
            <person name="Camagna M."/>
            <person name="Tanaka A."/>
            <person name="Takemoto D."/>
        </authorList>
    </citation>
    <scope>NUCLEOTIDE SEQUENCE</scope>
    <source>
        <strain evidence="1">PPO83</strain>
    </source>
</reference>
<comment type="caution">
    <text evidence="1">The sequence shown here is derived from an EMBL/GenBank/DDBJ whole genome shotgun (WGS) entry which is preliminary data.</text>
</comment>
<proteinExistence type="predicted"/>
<dbReference type="Proteomes" id="UP001165186">
    <property type="component" value="Unassembled WGS sequence"/>
</dbReference>
<dbReference type="EMBL" id="BSXG01000066">
    <property type="protein sequence ID" value="GME34027.1"/>
    <property type="molecule type" value="Genomic_DNA"/>
</dbReference>
<accession>A0ACB5SBW4</accession>
<name>A0ACB5SBW4_9PEZI</name>
<sequence length="1215" mass="132171">MPRPYTRYPCGIYGPRNLVLRHGRRVKNRLLAEKDGRVADEPPLLEPGYERLFSYYAPALDAGVYSMSVEQAISSPATGEDLAVPQPGYEPVSQKFEVVAPRFSLPDGAIHSSFPPQGHGTLAKTLPHVVLADPHLPWARSASHKPDESSPDWHRNRVPWLALLVFTADELTLSADRLDGPGSLFSQTTLKRPVSQTQTQAVTMKAVDVPKLASTISPVKATLSGVSDDEMTDVVFVPSKLFTELVTSYKDDGTLPQEEQRGPDISRYKYMAHVRDINTTGMAEAGVEDNGVFGVVVAHRTGPLANTQPQPVVAHLVSLEGVESEFMNERWANQPSYVAMSSLHSWNFVTLPEGSFDMKNTLQDLGLGVNVLRAPDSVINAKPMDDRLRRRLQDGFTLAKHRTATGEITAAIVRGPLTPTRVPYPLQSDARNGSAMAWLSDSGTDLQAMDPEVGLMDITYSTAWQLGRTLAMADEVFTAALGRLRTAIHHGAMEGAKAEVLRGRRAYKTREETVRSLLDTIPRLNDLHKHGRGLHAPGGSMADRWQQQPPEPLDLSYHGPLVQSLFEKHAASTCSRLMASADGGDAQRYDEQNTPASTDWMVVLKWVLDRMFLYGIPAHYLITDPSHLGPETLRFFHVDRNWTDALVDGALSLGKLLSGVDKVRRSIHGMIHSHLDATPPRELPVHIPTYGFLMRSAAVTHYRDLKVTVQLSGVSDTAPILRQDNLDVAKGVMLCILGQLPGDPGLESITFTQPPHQQSFIAAAELDSHHIETQYKRIFTLPDQDPNPTSWHTREWTRPNDPSPPQPPSQADPPQDSRIPHAQSVFKWGKQADPETRTLLFPAWAADVNGVLNHFGAASGTDSPPLYQDDVPNAAMVGIQLNNPIYQLVIGGPAQRSGQQGGAAGGLTRGTAVAFPPVTEAATVHSLSLSRAEAPESSRSGGGSTPEGGAAAGQPPPPRSAGAAAPQVGLGFELGPRHGAPRAPPPHFKALRGPLPLLRPRQSASQGPGGASSHGKPLPGTLPRSRQAVSRGGTGGPPEYDIRCRPLDNDPQHPGIPSGDRTPKDLVFSIVQRAMVPGSAYRLETLTLELRLASGPPNDASYQECLLSEYAGPGPSMLSNVRFNVLAQLTAHENASGAVEPWLALRVIPRSTKGFALPDMCREMSFVLPVCRILPFRVSSIPLKCEMQYRDEPAIVREYERAIQLQGQEQEQETL</sequence>
<gene>
    <name evidence="1" type="primary">g1215</name>
    <name evidence="1" type="ORF">NpPPO83_00001215</name>
</gene>
<organism evidence="1 2">
    <name type="scientific">Neofusicoccum parvum</name>
    <dbReference type="NCBI Taxonomy" id="310453"/>
    <lineage>
        <taxon>Eukaryota</taxon>
        <taxon>Fungi</taxon>
        <taxon>Dikarya</taxon>
        <taxon>Ascomycota</taxon>
        <taxon>Pezizomycotina</taxon>
        <taxon>Dothideomycetes</taxon>
        <taxon>Dothideomycetes incertae sedis</taxon>
        <taxon>Botryosphaeriales</taxon>
        <taxon>Botryosphaeriaceae</taxon>
        <taxon>Neofusicoccum</taxon>
    </lineage>
</organism>
<keyword evidence="2" id="KW-1185">Reference proteome</keyword>
<evidence type="ECO:0000313" key="1">
    <source>
        <dbReference type="EMBL" id="GME34027.1"/>
    </source>
</evidence>
<evidence type="ECO:0000313" key="2">
    <source>
        <dbReference type="Proteomes" id="UP001165186"/>
    </source>
</evidence>